<keyword evidence="3" id="KW-1185">Reference proteome</keyword>
<reference evidence="2 3" key="1">
    <citation type="journal article" date="2016" name="Int. J. Syst. Evol. Microbiol.">
        <title>Acidipila dinghuensis sp. nov., an acidobacterium isolated from forest soil.</title>
        <authorList>
            <person name="Jiang Y.W."/>
            <person name="Wang J."/>
            <person name="Chen M.H."/>
            <person name="Lv Y.Y."/>
            <person name="Qiu L.H."/>
        </authorList>
    </citation>
    <scope>NUCLEOTIDE SEQUENCE [LARGE SCALE GENOMIC DNA]</scope>
    <source>
        <strain evidence="2 3">DHOF10</strain>
    </source>
</reference>
<accession>A0A4Q1S8Z9</accession>
<dbReference type="RefSeq" id="WP_129209912.1">
    <property type="nucleotide sequence ID" value="NZ_BMGU01000002.1"/>
</dbReference>
<organism evidence="2 3">
    <name type="scientific">Silvibacterium dinghuense</name>
    <dbReference type="NCBI Taxonomy" id="1560006"/>
    <lineage>
        <taxon>Bacteria</taxon>
        <taxon>Pseudomonadati</taxon>
        <taxon>Acidobacteriota</taxon>
        <taxon>Terriglobia</taxon>
        <taxon>Terriglobales</taxon>
        <taxon>Acidobacteriaceae</taxon>
        <taxon>Silvibacterium</taxon>
    </lineage>
</organism>
<evidence type="ECO:0000313" key="3">
    <source>
        <dbReference type="Proteomes" id="UP000290253"/>
    </source>
</evidence>
<dbReference type="AlphaFoldDB" id="A0A4Q1S8Z9"/>
<evidence type="ECO:0000313" key="2">
    <source>
        <dbReference type="EMBL" id="RXS93369.1"/>
    </source>
</evidence>
<feature type="chain" id="PRO_5020804601" evidence="1">
    <location>
        <begin position="23"/>
        <end position="130"/>
    </location>
</feature>
<evidence type="ECO:0000256" key="1">
    <source>
        <dbReference type="SAM" id="SignalP"/>
    </source>
</evidence>
<dbReference type="EMBL" id="SDMK01000005">
    <property type="protein sequence ID" value="RXS93369.1"/>
    <property type="molecule type" value="Genomic_DNA"/>
</dbReference>
<dbReference type="Proteomes" id="UP000290253">
    <property type="component" value="Unassembled WGS sequence"/>
</dbReference>
<protein>
    <submittedName>
        <fullName evidence="2">Uncharacterized protein</fullName>
    </submittedName>
</protein>
<keyword evidence="1" id="KW-0732">Signal</keyword>
<feature type="signal peptide" evidence="1">
    <location>
        <begin position="1"/>
        <end position="22"/>
    </location>
</feature>
<proteinExistence type="predicted"/>
<gene>
    <name evidence="2" type="ORF">ESZ00_18645</name>
</gene>
<name>A0A4Q1S8Z9_9BACT</name>
<comment type="caution">
    <text evidence="2">The sequence shown here is derived from an EMBL/GenBank/DDBJ whole genome shotgun (WGS) entry which is preliminary data.</text>
</comment>
<sequence>MRLSIRTLVLTSAVLSATAAFAADRAVVNVPFNFESHGIAYSAGRYEATTGLNKGIITLRNTQDPRQSFTWVTSPADATAISAPMRISFDELGSTHELRTIQLGSRITPRLDVHSRHHDAGSFVVAMNGQ</sequence>
<dbReference type="OrthoDB" id="122699at2"/>